<proteinExistence type="inferred from homology"/>
<organism evidence="6 7">
    <name type="scientific">Meloidogyne incognita</name>
    <name type="common">Southern root-knot nematode worm</name>
    <name type="synonym">Oxyuris incognita</name>
    <dbReference type="NCBI Taxonomy" id="6306"/>
    <lineage>
        <taxon>Eukaryota</taxon>
        <taxon>Metazoa</taxon>
        <taxon>Ecdysozoa</taxon>
        <taxon>Nematoda</taxon>
        <taxon>Chromadorea</taxon>
        <taxon>Rhabditida</taxon>
        <taxon>Tylenchina</taxon>
        <taxon>Tylenchomorpha</taxon>
        <taxon>Tylenchoidea</taxon>
        <taxon>Meloidogynidae</taxon>
        <taxon>Meloidogyninae</taxon>
        <taxon>Meloidogyne</taxon>
        <taxon>Meloidogyne incognita group</taxon>
    </lineage>
</organism>
<evidence type="ECO:0000313" key="6">
    <source>
        <dbReference type="Proteomes" id="UP000887563"/>
    </source>
</evidence>
<evidence type="ECO:0000256" key="1">
    <source>
        <dbReference type="ARBA" id="ARBA00004613"/>
    </source>
</evidence>
<comment type="subcellular location">
    <subcellularLocation>
        <location evidence="1">Secreted</location>
    </subcellularLocation>
</comment>
<keyword evidence="4 5" id="KW-0732">Signal</keyword>
<dbReference type="Pfam" id="PF01060">
    <property type="entry name" value="TTR-52"/>
    <property type="match status" value="1"/>
</dbReference>
<feature type="signal peptide" evidence="5">
    <location>
        <begin position="1"/>
        <end position="29"/>
    </location>
</feature>
<keyword evidence="6" id="KW-1185">Reference proteome</keyword>
<dbReference type="Proteomes" id="UP000887563">
    <property type="component" value="Unplaced"/>
</dbReference>
<dbReference type="InterPro" id="IPR038479">
    <property type="entry name" value="Transthyretin-like_sf"/>
</dbReference>
<protein>
    <submittedName>
        <fullName evidence="7">Uncharacterized protein</fullName>
    </submittedName>
</protein>
<evidence type="ECO:0000256" key="4">
    <source>
        <dbReference type="ARBA" id="ARBA00022729"/>
    </source>
</evidence>
<accession>A0A914LF48</accession>
<sequence length="151" mass="17041">MAIYPMFSFFTLFPFLVLLLFISTPFCDCFRTQSAGVRGTLMCGEKPLADTKIKLYDHDRGPDLDDLMATTKTDARGRFQLSGKTTELTTIDVQLRIFHDCDDGIMPCQRKVTFNIPDSFVTNGAVPSKFFNIGTINMQIVFENEARSCIN</sequence>
<evidence type="ECO:0000313" key="7">
    <source>
        <dbReference type="WBParaSite" id="Minc3s00384g11401"/>
    </source>
</evidence>
<evidence type="ECO:0000256" key="3">
    <source>
        <dbReference type="ARBA" id="ARBA00022525"/>
    </source>
</evidence>
<name>A0A914LF48_MELIC</name>
<dbReference type="WBParaSite" id="Minc3s00384g11401">
    <property type="protein sequence ID" value="Minc3s00384g11401"/>
    <property type="gene ID" value="Minc3s00384g11401"/>
</dbReference>
<feature type="chain" id="PRO_5037989802" evidence="5">
    <location>
        <begin position="30"/>
        <end position="151"/>
    </location>
</feature>
<comment type="similarity">
    <text evidence="2">Belongs to the nematode transthyretin-like family.</text>
</comment>
<evidence type="ECO:0000256" key="2">
    <source>
        <dbReference type="ARBA" id="ARBA00010112"/>
    </source>
</evidence>
<dbReference type="GO" id="GO:0005576">
    <property type="term" value="C:extracellular region"/>
    <property type="evidence" value="ECO:0007669"/>
    <property type="project" value="UniProtKB-SubCell"/>
</dbReference>
<dbReference type="InterPro" id="IPR001534">
    <property type="entry name" value="Transthyretin-like"/>
</dbReference>
<dbReference type="AlphaFoldDB" id="A0A914LF48"/>
<reference evidence="7" key="1">
    <citation type="submission" date="2022-11" db="UniProtKB">
        <authorList>
            <consortium name="WormBaseParasite"/>
        </authorList>
    </citation>
    <scope>IDENTIFICATION</scope>
</reference>
<dbReference type="GO" id="GO:0009986">
    <property type="term" value="C:cell surface"/>
    <property type="evidence" value="ECO:0007669"/>
    <property type="project" value="InterPro"/>
</dbReference>
<evidence type="ECO:0000256" key="5">
    <source>
        <dbReference type="SAM" id="SignalP"/>
    </source>
</evidence>
<dbReference type="PANTHER" id="PTHR21700">
    <property type="entry name" value="TRANSTHYRETIN-LIKE FAMILY PROTEIN-RELATED"/>
    <property type="match status" value="1"/>
</dbReference>
<keyword evidence="3" id="KW-0964">Secreted</keyword>
<dbReference type="Gene3D" id="2.60.40.3330">
    <property type="match status" value="1"/>
</dbReference>
<dbReference type="PANTHER" id="PTHR21700:SF117">
    <property type="entry name" value="TRANSTHYRETIN-LIKE PROTEIN 33"/>
    <property type="match status" value="1"/>
</dbReference>